<dbReference type="Proteomes" id="UP001148838">
    <property type="component" value="Unassembled WGS sequence"/>
</dbReference>
<accession>A0ABQ8ST79</accession>
<feature type="compositionally biased region" description="Basic and acidic residues" evidence="1">
    <location>
        <begin position="188"/>
        <end position="203"/>
    </location>
</feature>
<dbReference type="EMBL" id="JAJSOF020000021">
    <property type="protein sequence ID" value="KAJ4437398.1"/>
    <property type="molecule type" value="Genomic_DNA"/>
</dbReference>
<evidence type="ECO:0000256" key="1">
    <source>
        <dbReference type="SAM" id="MobiDB-lite"/>
    </source>
</evidence>
<evidence type="ECO:0000313" key="3">
    <source>
        <dbReference type="Proteomes" id="UP001148838"/>
    </source>
</evidence>
<sequence>MAGLYEGGNESAGSLKAIWRHLDFEESYFEITMPLKKKTQNNRQILVEQHSIRAKCLQYLRKIKKYREEGSSIFYMDDDDDDGGGGGGGGGGKHIYDVVQRAATRGNPRVGTQSETILFDAGVVSGHCKPPTPNGSGKAMLQDVETEDGRRKSHYGTPASARGHAGDQEEDGPTPLVKVKEAIGQAKQEIEKTGEKTKKTSEQ</sequence>
<feature type="region of interest" description="Disordered" evidence="1">
    <location>
        <begin position="128"/>
        <end position="203"/>
    </location>
</feature>
<reference evidence="2 3" key="1">
    <citation type="journal article" date="2022" name="Allergy">
        <title>Genome assembly and annotation of Periplaneta americana reveal a comprehensive cockroach allergen profile.</title>
        <authorList>
            <person name="Wang L."/>
            <person name="Xiong Q."/>
            <person name="Saelim N."/>
            <person name="Wang L."/>
            <person name="Nong W."/>
            <person name="Wan A.T."/>
            <person name="Shi M."/>
            <person name="Liu X."/>
            <person name="Cao Q."/>
            <person name="Hui J.H.L."/>
            <person name="Sookrung N."/>
            <person name="Leung T.F."/>
            <person name="Tungtrongchitr A."/>
            <person name="Tsui S.K.W."/>
        </authorList>
    </citation>
    <scope>NUCLEOTIDE SEQUENCE [LARGE SCALE GENOMIC DNA]</scope>
    <source>
        <strain evidence="2">PWHHKU_190912</strain>
    </source>
</reference>
<gene>
    <name evidence="2" type="ORF">ANN_17542</name>
</gene>
<keyword evidence="3" id="KW-1185">Reference proteome</keyword>
<organism evidence="2 3">
    <name type="scientific">Periplaneta americana</name>
    <name type="common">American cockroach</name>
    <name type="synonym">Blatta americana</name>
    <dbReference type="NCBI Taxonomy" id="6978"/>
    <lineage>
        <taxon>Eukaryota</taxon>
        <taxon>Metazoa</taxon>
        <taxon>Ecdysozoa</taxon>
        <taxon>Arthropoda</taxon>
        <taxon>Hexapoda</taxon>
        <taxon>Insecta</taxon>
        <taxon>Pterygota</taxon>
        <taxon>Neoptera</taxon>
        <taxon>Polyneoptera</taxon>
        <taxon>Dictyoptera</taxon>
        <taxon>Blattodea</taxon>
        <taxon>Blattoidea</taxon>
        <taxon>Blattidae</taxon>
        <taxon>Blattinae</taxon>
        <taxon>Periplaneta</taxon>
    </lineage>
</organism>
<evidence type="ECO:0000313" key="2">
    <source>
        <dbReference type="EMBL" id="KAJ4437398.1"/>
    </source>
</evidence>
<comment type="caution">
    <text evidence="2">The sequence shown here is derived from an EMBL/GenBank/DDBJ whole genome shotgun (WGS) entry which is preliminary data.</text>
</comment>
<protein>
    <submittedName>
        <fullName evidence="2">Uncharacterized protein</fullName>
    </submittedName>
</protein>
<proteinExistence type="predicted"/>
<name>A0ABQ8ST79_PERAM</name>